<comment type="caution">
    <text evidence="6">The sequence shown here is derived from an EMBL/GenBank/DDBJ whole genome shotgun (WGS) entry which is preliminary data.</text>
</comment>
<accession>A0AA43U0B5</accession>
<feature type="repeat" description="ANK" evidence="2">
    <location>
        <begin position="1036"/>
        <end position="1069"/>
    </location>
</feature>
<dbReference type="InterPro" id="IPR027417">
    <property type="entry name" value="P-loop_NTPase"/>
</dbReference>
<dbReference type="Gene3D" id="1.25.40.20">
    <property type="entry name" value="Ankyrin repeat-containing domain"/>
    <property type="match status" value="2"/>
</dbReference>
<dbReference type="PROSITE" id="PS50297">
    <property type="entry name" value="ANK_REP_REGION"/>
    <property type="match status" value="1"/>
</dbReference>
<dbReference type="EMBL" id="JAPUFD010000020">
    <property type="protein sequence ID" value="MDI1492675.1"/>
    <property type="molecule type" value="Genomic_DNA"/>
</dbReference>
<feature type="region of interest" description="Disordered" evidence="3">
    <location>
        <begin position="18"/>
        <end position="37"/>
    </location>
</feature>
<dbReference type="AlphaFoldDB" id="A0AA43U0B5"/>
<evidence type="ECO:0000313" key="6">
    <source>
        <dbReference type="EMBL" id="MDI1492675.1"/>
    </source>
</evidence>
<evidence type="ECO:0000259" key="4">
    <source>
        <dbReference type="Pfam" id="PF17100"/>
    </source>
</evidence>
<organism evidence="6 7">
    <name type="scientific">Ramalina farinacea</name>
    <dbReference type="NCBI Taxonomy" id="258253"/>
    <lineage>
        <taxon>Eukaryota</taxon>
        <taxon>Fungi</taxon>
        <taxon>Dikarya</taxon>
        <taxon>Ascomycota</taxon>
        <taxon>Pezizomycotina</taxon>
        <taxon>Lecanoromycetes</taxon>
        <taxon>OSLEUM clade</taxon>
        <taxon>Lecanoromycetidae</taxon>
        <taxon>Lecanorales</taxon>
        <taxon>Lecanorineae</taxon>
        <taxon>Ramalinaceae</taxon>
        <taxon>Ramalina</taxon>
    </lineage>
</organism>
<feature type="repeat" description="ANK" evidence="2">
    <location>
        <begin position="949"/>
        <end position="982"/>
    </location>
</feature>
<dbReference type="PANTHER" id="PTHR10039:SF15">
    <property type="entry name" value="NACHT DOMAIN-CONTAINING PROTEIN"/>
    <property type="match status" value="1"/>
</dbReference>
<dbReference type="Pfam" id="PF00023">
    <property type="entry name" value="Ank"/>
    <property type="match status" value="1"/>
</dbReference>
<sequence length="1145" mass="128085">MESTASKPRSWDKLFKTFGKGAEKPDAQSTSEDTIALRPKVSSDDTHKLAAVDTAAVVSESSKVATDDLWAEGYERCKLRDKGLVDKYEKQMKAYTSSAGIAADDRFSPGEIAGLIKAKREERDARRLTFHLRGKNKAIQVQGEKIIKFVLWFNSTISSALASQPYASLAWSGVSIILPLLLNPSKQSQKMMDGLQTISDLMTKCHFREKLFPQESRTELRDASVELYSYIFEYEARSVCHLSRRSARRALSGVLETIDWTGMFEKIDKADKQCASLLAVLNDSKEHGFQDRQAQELTHQTKIFEDFQRKFSETQQYNLEANLMTGLASDYESDMDRVPPRVNGTCEWFFQSERFHRWRDMECSSLLWISAGPGCGKSVLAKTLIDECLLSSASALHTTTCYFFFKEGEERRTKAADALSAILHQLFVQEPQLISNALPSWKGFGDKLSGIFHELWEVLTNTAKDRNAGHIICVLDALDECEEQSMKMLIDNIVAFYNRRSQQSSSVVLKFVVTSRPYSRFRSAFERLQGFNEYAHVDGDECSIEISEEINLVIDDRVPPLIINLATKDRERILSGLKGMKHQTYLWLHLTLDVMDRERGKYSKASKIETLLSGLPVDVSDAYERILSQGDDIESARILLQIIIAADRPLTLAEANVAMALATHCNKPRSLDELDLWPEERFKSTVQDMCGLFVSVHGGKLSLIHQTARGFLIQAVTEESSGISSKNQKWSRCFTIQCAHEVLCSICIDYLKLRGAKYTAASKQRRDHAGWSSRALVLFDYAATKWGFHYKEVRHRKDGLLRDRAIALCKGELGEGSIWYGRYSRHGFAYNGLSMSRIKNKYNANDASAWSAIRRASVLGLADIVEFLLVSESKVDDHGAGYFGMAMLVAIVGNYPKVLQLLCSFNTSAQFQLDLEGSGFNHIAKIPVARIARNSISTEAALPDNAMATVSSALYGAIIIDTSPELIRILLEHGADPNLQDDEGETLLLVTIGRQGAGRGLTRERGLTAELVEQEDRERVRLLLEFGADPNMQSKAGITPLHRASKYKPDSTVVSHLLQAGANVNVASGTGETPIFLAKRELRRWKEIGFRPYAERAAETVQLLRDAGANEDLEEVTNWEEASSEETTSDVAWGSDVADIGWAIV</sequence>
<evidence type="ECO:0000256" key="3">
    <source>
        <dbReference type="SAM" id="MobiDB-lite"/>
    </source>
</evidence>
<keyword evidence="7" id="KW-1185">Reference proteome</keyword>
<keyword evidence="1" id="KW-0677">Repeat</keyword>
<reference evidence="6" key="1">
    <citation type="journal article" date="2023" name="Genome Biol. Evol.">
        <title>First Whole Genome Sequence and Flow Cytometry Genome Size Data for the Lichen-Forming Fungus Ramalina farinacea (Ascomycota).</title>
        <authorList>
            <person name="Llewellyn T."/>
            <person name="Mian S."/>
            <person name="Hill R."/>
            <person name="Leitch I.J."/>
            <person name="Gaya E."/>
        </authorList>
    </citation>
    <scope>NUCLEOTIDE SEQUENCE</scope>
    <source>
        <strain evidence="6">LIQ254RAFAR</strain>
    </source>
</reference>
<dbReference type="Pfam" id="PF24883">
    <property type="entry name" value="NPHP3_N"/>
    <property type="match status" value="1"/>
</dbReference>
<feature type="domain" description="NWD NACHT-NTPase N-terminal" evidence="4">
    <location>
        <begin position="68"/>
        <end position="272"/>
    </location>
</feature>
<feature type="domain" description="Nephrocystin 3-like N-terminal" evidence="5">
    <location>
        <begin position="344"/>
        <end position="516"/>
    </location>
</feature>
<proteinExistence type="predicted"/>
<evidence type="ECO:0000256" key="1">
    <source>
        <dbReference type="ARBA" id="ARBA00022737"/>
    </source>
</evidence>
<dbReference type="PANTHER" id="PTHR10039">
    <property type="entry name" value="AMELOGENIN"/>
    <property type="match status" value="1"/>
</dbReference>
<dbReference type="InterPro" id="IPR036770">
    <property type="entry name" value="Ankyrin_rpt-contain_sf"/>
</dbReference>
<keyword evidence="2" id="KW-0040">ANK repeat</keyword>
<dbReference type="InterPro" id="IPR056884">
    <property type="entry name" value="NPHP3-like_N"/>
</dbReference>
<evidence type="ECO:0000259" key="5">
    <source>
        <dbReference type="Pfam" id="PF24883"/>
    </source>
</evidence>
<dbReference type="PROSITE" id="PS50088">
    <property type="entry name" value="ANK_REPEAT"/>
    <property type="match status" value="2"/>
</dbReference>
<name>A0AA43U0B5_9LECA</name>
<dbReference type="InterPro" id="IPR002110">
    <property type="entry name" value="Ankyrin_rpt"/>
</dbReference>
<dbReference type="SMART" id="SM00248">
    <property type="entry name" value="ANK"/>
    <property type="match status" value="4"/>
</dbReference>
<dbReference type="Pfam" id="PF17100">
    <property type="entry name" value="NACHT_N"/>
    <property type="match status" value="1"/>
</dbReference>
<evidence type="ECO:0000313" key="7">
    <source>
        <dbReference type="Proteomes" id="UP001161017"/>
    </source>
</evidence>
<protein>
    <recommendedName>
        <fullName evidence="8">NWD NACHT-NTPase N-terminal domain-containing protein</fullName>
    </recommendedName>
</protein>
<dbReference type="Proteomes" id="UP001161017">
    <property type="component" value="Unassembled WGS sequence"/>
</dbReference>
<gene>
    <name evidence="6" type="ORF">OHK93_004457</name>
</gene>
<evidence type="ECO:0008006" key="8">
    <source>
        <dbReference type="Google" id="ProtNLM"/>
    </source>
</evidence>
<evidence type="ECO:0000256" key="2">
    <source>
        <dbReference type="PROSITE-ProRule" id="PRU00023"/>
    </source>
</evidence>
<dbReference type="Gene3D" id="3.40.50.300">
    <property type="entry name" value="P-loop containing nucleotide triphosphate hydrolases"/>
    <property type="match status" value="1"/>
</dbReference>
<dbReference type="InterPro" id="IPR031359">
    <property type="entry name" value="NACHT_N"/>
</dbReference>
<dbReference type="SUPFAM" id="SSF48403">
    <property type="entry name" value="Ankyrin repeat"/>
    <property type="match status" value="1"/>
</dbReference>